<evidence type="ECO:0000313" key="3">
    <source>
        <dbReference type="Proteomes" id="UP000593568"/>
    </source>
</evidence>
<gene>
    <name evidence="2" type="ORF">Gotri_020089</name>
</gene>
<feature type="region of interest" description="Disordered" evidence="1">
    <location>
        <begin position="667"/>
        <end position="794"/>
    </location>
</feature>
<feature type="compositionally biased region" description="Polar residues" evidence="1">
    <location>
        <begin position="668"/>
        <end position="693"/>
    </location>
</feature>
<feature type="compositionally biased region" description="Polar residues" evidence="1">
    <location>
        <begin position="524"/>
        <end position="539"/>
    </location>
</feature>
<feature type="compositionally biased region" description="Basic and acidic residues" evidence="1">
    <location>
        <begin position="1"/>
        <end position="11"/>
    </location>
</feature>
<sequence>MKRGKDDEKNMEPMFPRLHVNDTEKGGPRAPPRNKMALYEQLSIPSQRFNPGLLPHNTSNSGSLVPPTSTSQGSSLQNMLFPSHVSHLTSTNQAEKIHTGQHGGASVNAPMARLEPRKKVRDEDDFLVPVFVNSETGLQHSKNKEGFDGGKARNVHDNDPNRCSSSGVGSRKEVRDQSEGSLQACSSRERSIKTAGGSSTRENIDGCAKEFNVSPDQGCGEIPASSLSGSHENDACLVEKLRAGRQPVDNGCTDGDVALVKVIGDGTLSRKRSLSNSERNHSVPDETSNDSECHEDRTCGSLQWANGDKSDDVSETSVVDTASGLEISPDDVVGIIGQKRFWKARRAIAKLLVVRIWNKCYIVEHSNMALKEGEVMIWSSAQMELLLFLVCSSSFEMYSCLGLVQLSSPFILSISVCMKLTSGCWILLYKYLIASKCISQQRVFAVQVFELHRLIKVQRLIAGLPNLLLEDTAYLSKPSYKDSPGKKLPPELIVKPVSQNKLKDEAEKLSHKMECSAENAVGRTSLSSVKNGSQPSNNGPFLGNPPPSPANGDNKMNPWCFNQMLRHQWLVPVMSPSEGLIYKPYPGPGFMGSACGGCGPFGQNPMTGNFMTSAYGAQAPPHQGLGVLPGTPLVGHSYFPHHGMPVMNPAFSGSSMEQMNQFAGAGSHAQSGQLSGNGANFNMQQQSSSNLPSKKNVAIPPVVKFQASKDTEQQRCTASSPGERAEKNRTCNTAEGKNTPLILTAPANPQGASKPNETDQRTRVIRVVPHNPRSATESAARIFQSIQKERKRRD</sequence>
<evidence type="ECO:0008006" key="4">
    <source>
        <dbReference type="Google" id="ProtNLM"/>
    </source>
</evidence>
<dbReference type="Proteomes" id="UP000593568">
    <property type="component" value="Unassembled WGS sequence"/>
</dbReference>
<feature type="region of interest" description="Disordered" evidence="1">
    <location>
        <begin position="524"/>
        <end position="555"/>
    </location>
</feature>
<comment type="caution">
    <text evidence="2">The sequence shown here is derived from an EMBL/GenBank/DDBJ whole genome shotgun (WGS) entry which is preliminary data.</text>
</comment>
<organism evidence="2 3">
    <name type="scientific">Gossypium trilobum</name>
    <dbReference type="NCBI Taxonomy" id="34281"/>
    <lineage>
        <taxon>Eukaryota</taxon>
        <taxon>Viridiplantae</taxon>
        <taxon>Streptophyta</taxon>
        <taxon>Embryophyta</taxon>
        <taxon>Tracheophyta</taxon>
        <taxon>Spermatophyta</taxon>
        <taxon>Magnoliopsida</taxon>
        <taxon>eudicotyledons</taxon>
        <taxon>Gunneridae</taxon>
        <taxon>Pentapetalae</taxon>
        <taxon>rosids</taxon>
        <taxon>malvids</taxon>
        <taxon>Malvales</taxon>
        <taxon>Malvaceae</taxon>
        <taxon>Malvoideae</taxon>
        <taxon>Gossypium</taxon>
    </lineage>
</organism>
<reference evidence="2 3" key="1">
    <citation type="journal article" date="2019" name="Genome Biol. Evol.">
        <title>Insights into the evolution of the New World diploid cottons (Gossypium, subgenus Houzingenia) based on genome sequencing.</title>
        <authorList>
            <person name="Grover C.E."/>
            <person name="Arick M.A. 2nd"/>
            <person name="Thrash A."/>
            <person name="Conover J.L."/>
            <person name="Sanders W.S."/>
            <person name="Peterson D.G."/>
            <person name="Frelichowski J.E."/>
            <person name="Scheffler J.A."/>
            <person name="Scheffler B.E."/>
            <person name="Wendel J.F."/>
        </authorList>
    </citation>
    <scope>NUCLEOTIDE SEQUENCE [LARGE SCALE GENOMIC DNA]</scope>
    <source>
        <strain evidence="2">8</strain>
        <tissue evidence="2">Leaf</tissue>
    </source>
</reference>
<keyword evidence="3" id="KW-1185">Reference proteome</keyword>
<feature type="compositionally biased region" description="Basic and acidic residues" evidence="1">
    <location>
        <begin position="142"/>
        <end position="160"/>
    </location>
</feature>
<dbReference type="EMBL" id="JABEZW010000001">
    <property type="protein sequence ID" value="MBA0756955.1"/>
    <property type="molecule type" value="Genomic_DNA"/>
</dbReference>
<feature type="region of interest" description="Disordered" evidence="1">
    <location>
        <begin position="271"/>
        <end position="295"/>
    </location>
</feature>
<feature type="region of interest" description="Disordered" evidence="1">
    <location>
        <begin position="50"/>
        <end position="75"/>
    </location>
</feature>
<evidence type="ECO:0000313" key="2">
    <source>
        <dbReference type="EMBL" id="MBA0756955.1"/>
    </source>
</evidence>
<dbReference type="PANTHER" id="PTHR34281">
    <property type="entry name" value="PROTEIN EARLY FLOWERING 3"/>
    <property type="match status" value="1"/>
</dbReference>
<feature type="region of interest" description="Disordered" evidence="1">
    <location>
        <begin position="1"/>
        <end position="34"/>
    </location>
</feature>
<proteinExistence type="predicted"/>
<dbReference type="InterPro" id="IPR039319">
    <property type="entry name" value="ELF3-like"/>
</dbReference>
<accession>A0A7J9D927</accession>
<dbReference type="AlphaFoldDB" id="A0A7J9D927"/>
<feature type="compositionally biased region" description="Polar residues" evidence="1">
    <location>
        <begin position="56"/>
        <end position="75"/>
    </location>
</feature>
<protein>
    <recommendedName>
        <fullName evidence="4">Early flowering 3</fullName>
    </recommendedName>
</protein>
<dbReference type="GO" id="GO:2000028">
    <property type="term" value="P:regulation of photoperiodism, flowering"/>
    <property type="evidence" value="ECO:0007669"/>
    <property type="project" value="InterPro"/>
</dbReference>
<evidence type="ECO:0000256" key="1">
    <source>
        <dbReference type="SAM" id="MobiDB-lite"/>
    </source>
</evidence>
<name>A0A7J9D927_9ROSI</name>
<feature type="region of interest" description="Disordered" evidence="1">
    <location>
        <begin position="139"/>
        <end position="201"/>
    </location>
</feature>
<dbReference type="PANTHER" id="PTHR34281:SF2">
    <property type="entry name" value="PROTEIN EARLY FLOWERING 3"/>
    <property type="match status" value="1"/>
</dbReference>